<name>D1B281_SULD5</name>
<feature type="signal peptide" evidence="7">
    <location>
        <begin position="1"/>
        <end position="18"/>
    </location>
</feature>
<feature type="domain" description="L-asparaginase N-terminal" evidence="8">
    <location>
        <begin position="21"/>
        <end position="214"/>
    </location>
</feature>
<feature type="domain" description="Asparaginase/glutaminase C-terminal" evidence="9">
    <location>
        <begin position="234"/>
        <end position="344"/>
    </location>
</feature>
<evidence type="ECO:0000256" key="6">
    <source>
        <dbReference type="RuleBase" id="RU004456"/>
    </source>
</evidence>
<dbReference type="AlphaFoldDB" id="D1B281"/>
<dbReference type="PANTHER" id="PTHR11707:SF28">
    <property type="entry name" value="60 KDA LYSOPHOSPHOLIPASE"/>
    <property type="match status" value="1"/>
</dbReference>
<evidence type="ECO:0000256" key="1">
    <source>
        <dbReference type="ARBA" id="ARBA00010518"/>
    </source>
</evidence>
<evidence type="ECO:0000256" key="5">
    <source>
        <dbReference type="PROSITE-ProRule" id="PRU10099"/>
    </source>
</evidence>
<dbReference type="eggNOG" id="COG0252">
    <property type="taxonomic scope" value="Bacteria"/>
</dbReference>
<dbReference type="Proteomes" id="UP000002222">
    <property type="component" value="Chromosome"/>
</dbReference>
<evidence type="ECO:0000256" key="4">
    <source>
        <dbReference type="PIRSR" id="PIRSR001220-1"/>
    </source>
</evidence>
<dbReference type="Gene3D" id="3.40.50.40">
    <property type="match status" value="1"/>
</dbReference>
<dbReference type="PROSITE" id="PS51732">
    <property type="entry name" value="ASN_GLN_ASE_3"/>
    <property type="match status" value="1"/>
</dbReference>
<dbReference type="PIRSF" id="PIRSF001220">
    <property type="entry name" value="L-ASNase_gatD"/>
    <property type="match status" value="1"/>
</dbReference>
<evidence type="ECO:0000313" key="10">
    <source>
        <dbReference type="EMBL" id="ACZ12201.1"/>
    </source>
</evidence>
<dbReference type="InterPro" id="IPR037152">
    <property type="entry name" value="L-asparaginase_N_sf"/>
</dbReference>
<dbReference type="CDD" id="cd08964">
    <property type="entry name" value="L-asparaginase_II"/>
    <property type="match status" value="1"/>
</dbReference>
<organism evidence="10 11">
    <name type="scientific">Sulfurospirillum deleyianum (strain ATCC 51133 / DSM 6946 / 5175)</name>
    <dbReference type="NCBI Taxonomy" id="525898"/>
    <lineage>
        <taxon>Bacteria</taxon>
        <taxon>Pseudomonadati</taxon>
        <taxon>Campylobacterota</taxon>
        <taxon>Epsilonproteobacteria</taxon>
        <taxon>Campylobacterales</taxon>
        <taxon>Sulfurospirillaceae</taxon>
        <taxon>Sulfurospirillum</taxon>
    </lineage>
</organism>
<reference evidence="10 11" key="2">
    <citation type="journal article" date="2010" name="Stand. Genomic Sci.">
        <title>Complete genome sequence of Sulfurospirillum deleyianum type strain (5175).</title>
        <authorList>
            <person name="Sikorski J."/>
            <person name="Lapidus A."/>
            <person name="Copeland A."/>
            <person name="Glavina Del Rio T."/>
            <person name="Nolan M."/>
            <person name="Lucas S."/>
            <person name="Chen F."/>
            <person name="Tice H."/>
            <person name="Cheng J.F."/>
            <person name="Saunders E."/>
            <person name="Bruce D."/>
            <person name="Goodwin L."/>
            <person name="Pitluck S."/>
            <person name="Ovchinnikova G."/>
            <person name="Pati A."/>
            <person name="Ivanova N."/>
            <person name="Mavromatis K."/>
            <person name="Chen A."/>
            <person name="Palaniappan K."/>
            <person name="Chain P."/>
            <person name="Land M."/>
            <person name="Hauser L."/>
            <person name="Chang Y.J."/>
            <person name="Jeffries C.D."/>
            <person name="Brettin T."/>
            <person name="Detter J.C."/>
            <person name="Han C."/>
            <person name="Rohde M."/>
            <person name="Lang E."/>
            <person name="Spring S."/>
            <person name="Goker M."/>
            <person name="Bristow J."/>
            <person name="Eisen J.A."/>
            <person name="Markowitz V."/>
            <person name="Hugenholtz P."/>
            <person name="Kyrpides N.C."/>
            <person name="Klenk H.P."/>
        </authorList>
    </citation>
    <scope>NUCLEOTIDE SEQUENCE [LARGE SCALE GENOMIC DNA]</scope>
    <source>
        <strain evidence="11">ATCC 51133 / DSM 6946 / 5175</strain>
    </source>
</reference>
<evidence type="ECO:0000313" key="11">
    <source>
        <dbReference type="Proteomes" id="UP000002222"/>
    </source>
</evidence>
<dbReference type="KEGG" id="sdl:Sdel_1178"/>
<keyword evidence="7" id="KW-0732">Signal</keyword>
<dbReference type="SMART" id="SM00870">
    <property type="entry name" value="Asparaginase"/>
    <property type="match status" value="1"/>
</dbReference>
<proteinExistence type="inferred from homology"/>
<dbReference type="InterPro" id="IPR027474">
    <property type="entry name" value="L-asparaginase_N"/>
</dbReference>
<evidence type="ECO:0000256" key="7">
    <source>
        <dbReference type="SAM" id="SignalP"/>
    </source>
</evidence>
<dbReference type="InterPro" id="IPR027473">
    <property type="entry name" value="L-asparaginase_C"/>
</dbReference>
<evidence type="ECO:0000259" key="8">
    <source>
        <dbReference type="Pfam" id="PF00710"/>
    </source>
</evidence>
<dbReference type="STRING" id="525898.Sdel_1178"/>
<dbReference type="InterPro" id="IPR004550">
    <property type="entry name" value="AsnASE_II"/>
</dbReference>
<feature type="active site" evidence="5">
    <location>
        <position position="30"/>
    </location>
</feature>
<dbReference type="Pfam" id="PF17763">
    <property type="entry name" value="Asparaginase_C"/>
    <property type="match status" value="1"/>
</dbReference>
<dbReference type="HOGENOM" id="CLU_019134_1_2_7"/>
<evidence type="ECO:0000259" key="9">
    <source>
        <dbReference type="Pfam" id="PF17763"/>
    </source>
</evidence>
<keyword evidence="2 10" id="KW-0378">Hydrolase</keyword>
<dbReference type="GO" id="GO:0004067">
    <property type="term" value="F:asparaginase activity"/>
    <property type="evidence" value="ECO:0007669"/>
    <property type="project" value="UniProtKB-UniRule"/>
</dbReference>
<dbReference type="EMBL" id="CP001816">
    <property type="protein sequence ID" value="ACZ12201.1"/>
    <property type="molecule type" value="Genomic_DNA"/>
</dbReference>
<dbReference type="PROSITE" id="PS00144">
    <property type="entry name" value="ASN_GLN_ASE_1"/>
    <property type="match status" value="1"/>
</dbReference>
<dbReference type="GO" id="GO:0006528">
    <property type="term" value="P:asparagine metabolic process"/>
    <property type="evidence" value="ECO:0007669"/>
    <property type="project" value="InterPro"/>
</dbReference>
<keyword evidence="11" id="KW-1185">Reference proteome</keyword>
<dbReference type="NCBIfam" id="TIGR00520">
    <property type="entry name" value="asnASE_II"/>
    <property type="match status" value="1"/>
</dbReference>
<dbReference type="SUPFAM" id="SSF53774">
    <property type="entry name" value="Glutaminase/Asparaginase"/>
    <property type="match status" value="1"/>
</dbReference>
<dbReference type="PANTHER" id="PTHR11707">
    <property type="entry name" value="L-ASPARAGINASE"/>
    <property type="match status" value="1"/>
</dbReference>
<dbReference type="InterPro" id="IPR020827">
    <property type="entry name" value="Asparaginase/glutaminase_AS1"/>
</dbReference>
<dbReference type="PRINTS" id="PR00139">
    <property type="entry name" value="ASNGLNASE"/>
</dbReference>
<protein>
    <recommendedName>
        <fullName evidence="3">L-asparagine amidohydrolase</fullName>
    </recommendedName>
</protein>
<feature type="active site" description="O-isoaspartyl threonine intermediate" evidence="4">
    <location>
        <position position="30"/>
    </location>
</feature>
<dbReference type="PIRSF" id="PIRSF500176">
    <property type="entry name" value="L_ASNase"/>
    <property type="match status" value="1"/>
</dbReference>
<dbReference type="RefSeq" id="WP_012856958.1">
    <property type="nucleotide sequence ID" value="NC_013512.1"/>
</dbReference>
<feature type="chain" id="PRO_5003021227" description="L-asparagine amidohydrolase" evidence="7">
    <location>
        <begin position="19"/>
        <end position="347"/>
    </location>
</feature>
<gene>
    <name evidence="10" type="ordered locus">Sdel_1178</name>
</gene>
<evidence type="ECO:0000256" key="2">
    <source>
        <dbReference type="ARBA" id="ARBA00022801"/>
    </source>
</evidence>
<dbReference type="FunFam" id="3.40.50.1170:FF:000001">
    <property type="entry name" value="L-asparaginase 2"/>
    <property type="match status" value="1"/>
</dbReference>
<reference evidence="11" key="1">
    <citation type="submission" date="2009-11" db="EMBL/GenBank/DDBJ databases">
        <title>The complete genome of Sulfurospirillum deleyianum DSM 6946.</title>
        <authorList>
            <consortium name="US DOE Joint Genome Institute (JGI-PGF)"/>
            <person name="Lucas S."/>
            <person name="Copeland A."/>
            <person name="Lapidus A."/>
            <person name="Glavina del Rio T."/>
            <person name="Dalin E."/>
            <person name="Tice H."/>
            <person name="Bruce D."/>
            <person name="Goodwin L."/>
            <person name="Pitluck S."/>
            <person name="Kyrpides N."/>
            <person name="Mavromatis K."/>
            <person name="Ivanova N."/>
            <person name="Ovchinnikova G."/>
            <person name="Munk A.C."/>
            <person name="Lu M."/>
            <person name="Brettin T."/>
            <person name="Detter J.C."/>
            <person name="Han C."/>
            <person name="Tapia R."/>
            <person name="Larimer F."/>
            <person name="Land M."/>
            <person name="Hauser L."/>
            <person name="Markowitz V."/>
            <person name="Cheng J.F."/>
            <person name="Hugenholtz P."/>
            <person name="Woyke T."/>
            <person name="Wu D."/>
            <person name="Aumann P."/>
            <person name="Schneider S."/>
            <person name="Lang E."/>
            <person name="Spring S."/>
            <person name="Klenk H.P."/>
            <person name="Eisen J.A."/>
        </authorList>
    </citation>
    <scope>NUCLEOTIDE SEQUENCE [LARGE SCALE GENOMIC DNA]</scope>
    <source>
        <strain evidence="11">ATCC 51133 / DSM 6946 / 5175</strain>
    </source>
</reference>
<accession>D1B281</accession>
<evidence type="ECO:0000256" key="3">
    <source>
        <dbReference type="ARBA" id="ARBA00030414"/>
    </source>
</evidence>
<dbReference type="InterPro" id="IPR006034">
    <property type="entry name" value="Asparaginase/glutaminase-like"/>
</dbReference>
<dbReference type="Pfam" id="PF00710">
    <property type="entry name" value="Asparaginase"/>
    <property type="match status" value="1"/>
</dbReference>
<dbReference type="InterPro" id="IPR036152">
    <property type="entry name" value="Asp/glu_Ase-like_sf"/>
</dbReference>
<sequence length="347" mass="36847" precursor="true">MLRKVAVLAVIASSLALAKPNVVVLATGGTIAGSGVSSTQYEGYQAAVTGVDKLLQAVPELKNIANLSGEQVAQVASQDISTDIWLKLAKRVNSLLKQDNVDGVVITHGTNTMEETAYFLNLVVKSKKPVVMVGAMRPGTAISADGPMNLYDAVLTAGSKEAVGKGVMIVLNDRIIAARDVQKTDSITIDTFKAPIFGYLGQIVDGKVVFFKNPLNKHTYESEFDISTITKLPRVDINYGYAHDSGTVIDALVASGAKGIVHAGAGTASMSEFVLPSVEKATKKGVAIVRTPRTSLGMINHNMEVADDKYGTIAGGTLSTPKARVLLMLGLTKSNNPKYLQELFFKY</sequence>
<comment type="similarity">
    <text evidence="1 6">Belongs to the asparaginase 1 family.</text>
</comment>
<dbReference type="Gene3D" id="3.40.50.1170">
    <property type="entry name" value="L-asparaginase, N-terminal domain"/>
    <property type="match status" value="1"/>
</dbReference>
<dbReference type="InterPro" id="IPR040919">
    <property type="entry name" value="Asparaginase_C"/>
</dbReference>